<dbReference type="PRINTS" id="PR01036">
    <property type="entry name" value="TCRTETB"/>
</dbReference>
<name>A0A2W5DL05_9BURK</name>
<dbReference type="NCBIfam" id="TIGR00711">
    <property type="entry name" value="efflux_EmrB"/>
    <property type="match status" value="1"/>
</dbReference>
<evidence type="ECO:0000256" key="6">
    <source>
        <dbReference type="ARBA" id="ARBA00022989"/>
    </source>
</evidence>
<feature type="transmembrane region" description="Helical" evidence="8">
    <location>
        <begin position="20"/>
        <end position="39"/>
    </location>
</feature>
<comment type="similarity">
    <text evidence="2">Belongs to the major facilitator superfamily. EmrB family.</text>
</comment>
<evidence type="ECO:0000256" key="3">
    <source>
        <dbReference type="ARBA" id="ARBA00022448"/>
    </source>
</evidence>
<comment type="subcellular location">
    <subcellularLocation>
        <location evidence="1">Cell membrane</location>
        <topology evidence="1">Multi-pass membrane protein</topology>
    </subcellularLocation>
</comment>
<dbReference type="InterPro" id="IPR020846">
    <property type="entry name" value="MFS_dom"/>
</dbReference>
<sequence length="526" mass="56410">MSPTYLPPPPGSKVPLRTWVAVLASLLGAFMAVLDIAITNASLRDILGALSATQEEGSWISSAYLVAEIVVIPLGGFLATVFSTRRYLIVNVALFLVFSTLCGMAWNLESMIAFRAAQGFTGGVMIPMAMTLVTRKLPINKRPVGLALFGMTATLAPTLGPTIGGYLTEIYGWPSIFYINWVPGVLLMLGVGWGLEREPMHLDLLRRVDWAGILAMAVGLGSLTAMLEEGNSKDWFQSPFIITAAVLAVVGIYGWAWRGLTRENTFIDLHILGRPSFLIAAVIAFTTGMGLYGSAFLLPLYLGQIAGYTPMQIGLVIMWMGLPQLFIMPFAARLSTKLDNRVMMSVGLGLFALSCFMNIHMTADTAGPELIAAQIVRALGQPLIMITLSNFAINGIAPKLLPSASGLFNMMRNLGGSVGIAVLATMLTNREHFHSARIGEAVSLYEPATQARLDSLAANFAGKGFDLATAQDMALRAVDNIVRRESFVMAYNDAFMVLGVALISCVAMVWFSKKVLGGAGAAEAAH</sequence>
<feature type="transmembrane region" description="Helical" evidence="8">
    <location>
        <begin position="277"/>
        <end position="301"/>
    </location>
</feature>
<evidence type="ECO:0000256" key="5">
    <source>
        <dbReference type="ARBA" id="ARBA00022692"/>
    </source>
</evidence>
<dbReference type="PROSITE" id="PS50850">
    <property type="entry name" value="MFS"/>
    <property type="match status" value="1"/>
</dbReference>
<dbReference type="InterPro" id="IPR036259">
    <property type="entry name" value="MFS_trans_sf"/>
</dbReference>
<feature type="transmembrane region" description="Helical" evidence="8">
    <location>
        <begin position="112"/>
        <end position="133"/>
    </location>
</feature>
<reference evidence="10 11" key="1">
    <citation type="submission" date="2017-08" db="EMBL/GenBank/DDBJ databases">
        <title>Infants hospitalized years apart are colonized by the same room-sourced microbial strains.</title>
        <authorList>
            <person name="Brooks B."/>
            <person name="Olm M.R."/>
            <person name="Firek B.A."/>
            <person name="Baker R."/>
            <person name="Thomas B.C."/>
            <person name="Morowitz M.J."/>
            <person name="Banfield J.F."/>
        </authorList>
    </citation>
    <scope>NUCLEOTIDE SEQUENCE [LARGE SCALE GENOMIC DNA]</scope>
    <source>
        <strain evidence="10">S2_012_000_R2_81</strain>
    </source>
</reference>
<feature type="transmembrane region" description="Helical" evidence="8">
    <location>
        <begin position="344"/>
        <end position="363"/>
    </location>
</feature>
<dbReference type="GO" id="GO:0005886">
    <property type="term" value="C:plasma membrane"/>
    <property type="evidence" value="ECO:0007669"/>
    <property type="project" value="UniProtKB-SubCell"/>
</dbReference>
<dbReference type="GO" id="GO:0022857">
    <property type="term" value="F:transmembrane transporter activity"/>
    <property type="evidence" value="ECO:0007669"/>
    <property type="project" value="InterPro"/>
</dbReference>
<evidence type="ECO:0000313" key="10">
    <source>
        <dbReference type="EMBL" id="PZP30404.1"/>
    </source>
</evidence>
<feature type="transmembrane region" description="Helical" evidence="8">
    <location>
        <begin position="490"/>
        <end position="511"/>
    </location>
</feature>
<evidence type="ECO:0000256" key="4">
    <source>
        <dbReference type="ARBA" id="ARBA00022475"/>
    </source>
</evidence>
<evidence type="ECO:0000256" key="1">
    <source>
        <dbReference type="ARBA" id="ARBA00004651"/>
    </source>
</evidence>
<evidence type="ECO:0000256" key="8">
    <source>
        <dbReference type="SAM" id="Phobius"/>
    </source>
</evidence>
<feature type="transmembrane region" description="Helical" evidence="8">
    <location>
        <begin position="239"/>
        <end position="256"/>
    </location>
</feature>
<evidence type="ECO:0000259" key="9">
    <source>
        <dbReference type="PROSITE" id="PS50850"/>
    </source>
</evidence>
<feature type="transmembrane region" description="Helical" evidence="8">
    <location>
        <begin position="88"/>
        <end position="106"/>
    </location>
</feature>
<evidence type="ECO:0000313" key="11">
    <source>
        <dbReference type="Proteomes" id="UP000249633"/>
    </source>
</evidence>
<protein>
    <submittedName>
        <fullName evidence="10">EmrB/QacA family drug resistance transporter</fullName>
    </submittedName>
</protein>
<organism evidence="10 11">
    <name type="scientific">Roseateles depolymerans</name>
    <dbReference type="NCBI Taxonomy" id="76731"/>
    <lineage>
        <taxon>Bacteria</taxon>
        <taxon>Pseudomonadati</taxon>
        <taxon>Pseudomonadota</taxon>
        <taxon>Betaproteobacteria</taxon>
        <taxon>Burkholderiales</taxon>
        <taxon>Sphaerotilaceae</taxon>
        <taxon>Roseateles</taxon>
    </lineage>
</organism>
<dbReference type="Gene3D" id="1.20.1250.20">
    <property type="entry name" value="MFS general substrate transporter like domains"/>
    <property type="match status" value="1"/>
</dbReference>
<dbReference type="InterPro" id="IPR011701">
    <property type="entry name" value="MFS"/>
</dbReference>
<dbReference type="Pfam" id="PF07690">
    <property type="entry name" value="MFS_1"/>
    <property type="match status" value="1"/>
</dbReference>
<keyword evidence="5 8" id="KW-0812">Transmembrane</keyword>
<evidence type="ECO:0000256" key="2">
    <source>
        <dbReference type="ARBA" id="ARBA00008537"/>
    </source>
</evidence>
<keyword evidence="6 8" id="KW-1133">Transmembrane helix</keyword>
<dbReference type="PANTHER" id="PTHR42718">
    <property type="entry name" value="MAJOR FACILITATOR SUPERFAMILY MULTIDRUG TRANSPORTER MFSC"/>
    <property type="match status" value="1"/>
</dbReference>
<feature type="transmembrane region" description="Helical" evidence="8">
    <location>
        <begin position="207"/>
        <end position="227"/>
    </location>
</feature>
<feature type="transmembrane region" description="Helical" evidence="8">
    <location>
        <begin position="59"/>
        <end position="81"/>
    </location>
</feature>
<feature type="transmembrane region" description="Helical" evidence="8">
    <location>
        <begin position="176"/>
        <end position="195"/>
    </location>
</feature>
<keyword evidence="7 8" id="KW-0472">Membrane</keyword>
<feature type="transmembrane region" description="Helical" evidence="8">
    <location>
        <begin position="313"/>
        <end position="332"/>
    </location>
</feature>
<accession>A0A2W5DL05</accession>
<dbReference type="CDD" id="cd17503">
    <property type="entry name" value="MFS_LmrB_MDR_like"/>
    <property type="match status" value="1"/>
</dbReference>
<feature type="domain" description="Major facilitator superfamily (MFS) profile" evidence="9">
    <location>
        <begin position="21"/>
        <end position="517"/>
    </location>
</feature>
<dbReference type="PANTHER" id="PTHR42718:SF9">
    <property type="entry name" value="MAJOR FACILITATOR SUPERFAMILY MULTIDRUG TRANSPORTER MFSC"/>
    <property type="match status" value="1"/>
</dbReference>
<dbReference type="Gene3D" id="1.20.1720.10">
    <property type="entry name" value="Multidrug resistance protein D"/>
    <property type="match status" value="1"/>
</dbReference>
<dbReference type="EMBL" id="QFOD01000014">
    <property type="protein sequence ID" value="PZP30404.1"/>
    <property type="molecule type" value="Genomic_DNA"/>
</dbReference>
<keyword evidence="3" id="KW-0813">Transport</keyword>
<dbReference type="AlphaFoldDB" id="A0A2W5DL05"/>
<gene>
    <name evidence="10" type="ORF">DI603_14860</name>
</gene>
<proteinExistence type="inferred from homology"/>
<evidence type="ECO:0000256" key="7">
    <source>
        <dbReference type="ARBA" id="ARBA00023136"/>
    </source>
</evidence>
<keyword evidence="4" id="KW-1003">Cell membrane</keyword>
<dbReference type="SUPFAM" id="SSF103473">
    <property type="entry name" value="MFS general substrate transporter"/>
    <property type="match status" value="1"/>
</dbReference>
<dbReference type="Proteomes" id="UP000249633">
    <property type="component" value="Unassembled WGS sequence"/>
</dbReference>
<comment type="caution">
    <text evidence="10">The sequence shown here is derived from an EMBL/GenBank/DDBJ whole genome shotgun (WGS) entry which is preliminary data.</text>
</comment>
<feature type="transmembrane region" description="Helical" evidence="8">
    <location>
        <begin position="145"/>
        <end position="164"/>
    </location>
</feature>
<dbReference type="InterPro" id="IPR004638">
    <property type="entry name" value="EmrB-like"/>
</dbReference>